<keyword evidence="2" id="KW-0687">Ribonucleoprotein</keyword>
<evidence type="ECO:0008006" key="4">
    <source>
        <dbReference type="Google" id="ProtNLM"/>
    </source>
</evidence>
<dbReference type="PANTHER" id="PTHR12919:SF20">
    <property type="entry name" value="SMALL RIBOSOMAL SUBUNIT PROTEIN BS16M"/>
    <property type="match status" value="1"/>
</dbReference>
<dbReference type="GO" id="GO:0003735">
    <property type="term" value="F:structural constituent of ribosome"/>
    <property type="evidence" value="ECO:0007669"/>
    <property type="project" value="InterPro"/>
</dbReference>
<accession>A0A381NM66</accession>
<dbReference type="PANTHER" id="PTHR12919">
    <property type="entry name" value="30S RIBOSOMAL PROTEIN S16"/>
    <property type="match status" value="1"/>
</dbReference>
<dbReference type="GO" id="GO:0005737">
    <property type="term" value="C:cytoplasm"/>
    <property type="evidence" value="ECO:0007669"/>
    <property type="project" value="UniProtKB-ARBA"/>
</dbReference>
<dbReference type="HAMAP" id="MF_00385">
    <property type="entry name" value="Ribosomal_bS16"/>
    <property type="match status" value="1"/>
</dbReference>
<dbReference type="GO" id="GO:0006412">
    <property type="term" value="P:translation"/>
    <property type="evidence" value="ECO:0007669"/>
    <property type="project" value="InterPro"/>
</dbReference>
<sequence>MVKIRLARGGTKKKPYYRVVVADQRCKRDGRYLEHIGFYNPMVSENRFGIDEERVKHWLSVGAQPTERVSKLMKQAKIKA</sequence>
<dbReference type="Pfam" id="PF00886">
    <property type="entry name" value="Ribosomal_S16"/>
    <property type="match status" value="1"/>
</dbReference>
<dbReference type="EMBL" id="UINC01000433">
    <property type="protein sequence ID" value="SUZ55204.1"/>
    <property type="molecule type" value="Genomic_DNA"/>
</dbReference>
<organism evidence="3">
    <name type="scientific">marine metagenome</name>
    <dbReference type="NCBI Taxonomy" id="408172"/>
    <lineage>
        <taxon>unclassified sequences</taxon>
        <taxon>metagenomes</taxon>
        <taxon>ecological metagenomes</taxon>
    </lineage>
</organism>
<proteinExistence type="inferred from homology"/>
<gene>
    <name evidence="3" type="ORF">METZ01_LOCUS8058</name>
</gene>
<evidence type="ECO:0000256" key="1">
    <source>
        <dbReference type="ARBA" id="ARBA00022980"/>
    </source>
</evidence>
<evidence type="ECO:0000256" key="2">
    <source>
        <dbReference type="ARBA" id="ARBA00023274"/>
    </source>
</evidence>
<dbReference type="InterPro" id="IPR023803">
    <property type="entry name" value="Ribosomal_bS16_dom_sf"/>
</dbReference>
<dbReference type="AlphaFoldDB" id="A0A381NM66"/>
<dbReference type="GO" id="GO:0015935">
    <property type="term" value="C:small ribosomal subunit"/>
    <property type="evidence" value="ECO:0007669"/>
    <property type="project" value="TreeGrafter"/>
</dbReference>
<dbReference type="NCBIfam" id="TIGR00002">
    <property type="entry name" value="S16"/>
    <property type="match status" value="1"/>
</dbReference>
<keyword evidence="1" id="KW-0689">Ribosomal protein</keyword>
<reference evidence="3" key="1">
    <citation type="submission" date="2018-05" db="EMBL/GenBank/DDBJ databases">
        <authorList>
            <person name="Lanie J.A."/>
            <person name="Ng W.-L."/>
            <person name="Kazmierczak K.M."/>
            <person name="Andrzejewski T.M."/>
            <person name="Davidsen T.M."/>
            <person name="Wayne K.J."/>
            <person name="Tettelin H."/>
            <person name="Glass J.I."/>
            <person name="Rusch D."/>
            <person name="Podicherti R."/>
            <person name="Tsui H.-C.T."/>
            <person name="Winkler M.E."/>
        </authorList>
    </citation>
    <scope>NUCLEOTIDE SEQUENCE</scope>
</reference>
<protein>
    <recommendedName>
        <fullName evidence="4">30S ribosomal protein S16</fullName>
    </recommendedName>
</protein>
<dbReference type="Gene3D" id="3.30.1320.10">
    <property type="match status" value="1"/>
</dbReference>
<name>A0A381NM66_9ZZZZ</name>
<dbReference type="SUPFAM" id="SSF54565">
    <property type="entry name" value="Ribosomal protein S16"/>
    <property type="match status" value="1"/>
</dbReference>
<dbReference type="InterPro" id="IPR000307">
    <property type="entry name" value="Ribosomal_bS16"/>
</dbReference>
<evidence type="ECO:0000313" key="3">
    <source>
        <dbReference type="EMBL" id="SUZ55204.1"/>
    </source>
</evidence>